<dbReference type="GO" id="GO:0016020">
    <property type="term" value="C:membrane"/>
    <property type="evidence" value="ECO:0007669"/>
    <property type="project" value="UniProtKB-SubCell"/>
</dbReference>
<evidence type="ECO:0000256" key="6">
    <source>
        <dbReference type="SAM" id="Phobius"/>
    </source>
</evidence>
<keyword evidence="2 6" id="KW-0812">Transmembrane</keyword>
<reference evidence="7 8" key="1">
    <citation type="submission" date="2018-11" db="EMBL/GenBank/DDBJ databases">
        <title>The Potential of Streptomyces as Biocontrol Agents against the Tomato grey mould, Botrytis cinerea (Gray mold) Frontiers in Microbiology.</title>
        <authorList>
            <person name="Li D."/>
        </authorList>
    </citation>
    <scope>NUCLEOTIDE SEQUENCE [LARGE SCALE GENOMIC DNA]</scope>
    <source>
        <strain evidence="7 8">NEAU-LD23</strain>
    </source>
</reference>
<name>A0A3M8WF99_9ACTN</name>
<dbReference type="SUPFAM" id="SSF103473">
    <property type="entry name" value="MFS general substrate transporter"/>
    <property type="match status" value="1"/>
</dbReference>
<dbReference type="AlphaFoldDB" id="A0A3M8WF99"/>
<evidence type="ECO:0000256" key="4">
    <source>
        <dbReference type="ARBA" id="ARBA00023136"/>
    </source>
</evidence>
<accession>A0A3M8WF99</accession>
<sequence length="89" mass="9526">MGLTPLSSLGTFVVFLDTAIVNVAFEAMSRSFHATADHLVLNAYSMVFAAALIPAGRLNLYGRKRLFLTGITGFAVTNALCGSRRTRAC</sequence>
<dbReference type="PANTHER" id="PTHR42718:SF48">
    <property type="entry name" value="CONSERVED TWO-DOMAIN MEMBRANE PROTEIN-RELATED"/>
    <property type="match status" value="1"/>
</dbReference>
<evidence type="ECO:0000256" key="3">
    <source>
        <dbReference type="ARBA" id="ARBA00022989"/>
    </source>
</evidence>
<dbReference type="RefSeq" id="WP_123099845.1">
    <property type="nucleotide sequence ID" value="NZ_RIBZ01000154.1"/>
</dbReference>
<dbReference type="InterPro" id="IPR011701">
    <property type="entry name" value="MFS"/>
</dbReference>
<dbReference type="Proteomes" id="UP000275401">
    <property type="component" value="Unassembled WGS sequence"/>
</dbReference>
<dbReference type="PANTHER" id="PTHR42718">
    <property type="entry name" value="MAJOR FACILITATOR SUPERFAMILY MULTIDRUG TRANSPORTER MFSC"/>
    <property type="match status" value="1"/>
</dbReference>
<protein>
    <submittedName>
        <fullName evidence="7">MFS transporter</fullName>
    </submittedName>
</protein>
<dbReference type="Pfam" id="PF07690">
    <property type="entry name" value="MFS_1"/>
    <property type="match status" value="1"/>
</dbReference>
<dbReference type="EMBL" id="RIBZ01000154">
    <property type="protein sequence ID" value="RNG28766.1"/>
    <property type="molecule type" value="Genomic_DNA"/>
</dbReference>
<dbReference type="GO" id="GO:0022857">
    <property type="term" value="F:transmembrane transporter activity"/>
    <property type="evidence" value="ECO:0007669"/>
    <property type="project" value="InterPro"/>
</dbReference>
<gene>
    <name evidence="7" type="ORF">EEJ42_11455</name>
</gene>
<dbReference type="InterPro" id="IPR036259">
    <property type="entry name" value="MFS_trans_sf"/>
</dbReference>
<evidence type="ECO:0000313" key="8">
    <source>
        <dbReference type="Proteomes" id="UP000275401"/>
    </source>
</evidence>
<dbReference type="Gene3D" id="1.20.1720.10">
    <property type="entry name" value="Multidrug resistance protein D"/>
    <property type="match status" value="1"/>
</dbReference>
<keyword evidence="8" id="KW-1185">Reference proteome</keyword>
<comment type="caution">
    <text evidence="7">The sequence shown here is derived from an EMBL/GenBank/DDBJ whole genome shotgun (WGS) entry which is preliminary data.</text>
</comment>
<keyword evidence="4 6" id="KW-0472">Membrane</keyword>
<evidence type="ECO:0000256" key="2">
    <source>
        <dbReference type="ARBA" id="ARBA00022692"/>
    </source>
</evidence>
<keyword evidence="3 6" id="KW-1133">Transmembrane helix</keyword>
<organism evidence="7 8">
    <name type="scientific">Streptomyces botrytidirepellens</name>
    <dbReference type="NCBI Taxonomy" id="2486417"/>
    <lineage>
        <taxon>Bacteria</taxon>
        <taxon>Bacillati</taxon>
        <taxon>Actinomycetota</taxon>
        <taxon>Actinomycetes</taxon>
        <taxon>Kitasatosporales</taxon>
        <taxon>Streptomycetaceae</taxon>
        <taxon>Streptomyces</taxon>
    </lineage>
</organism>
<comment type="subcellular location">
    <subcellularLocation>
        <location evidence="1">Membrane</location>
        <topology evidence="1">Multi-pass membrane protein</topology>
    </subcellularLocation>
</comment>
<evidence type="ECO:0000313" key="7">
    <source>
        <dbReference type="EMBL" id="RNG28766.1"/>
    </source>
</evidence>
<proteinExistence type="predicted"/>
<feature type="transmembrane region" description="Helical" evidence="6">
    <location>
        <begin position="6"/>
        <end position="27"/>
    </location>
</feature>
<keyword evidence="5" id="KW-0046">Antibiotic resistance</keyword>
<feature type="transmembrane region" description="Helical" evidence="6">
    <location>
        <begin position="39"/>
        <end position="60"/>
    </location>
</feature>
<evidence type="ECO:0000256" key="1">
    <source>
        <dbReference type="ARBA" id="ARBA00004141"/>
    </source>
</evidence>
<evidence type="ECO:0000256" key="5">
    <source>
        <dbReference type="ARBA" id="ARBA00023251"/>
    </source>
</evidence>
<dbReference type="GO" id="GO:0046677">
    <property type="term" value="P:response to antibiotic"/>
    <property type="evidence" value="ECO:0007669"/>
    <property type="project" value="UniProtKB-KW"/>
</dbReference>